<dbReference type="Gene3D" id="3.40.190.10">
    <property type="entry name" value="Periplasmic binding protein-like II"/>
    <property type="match status" value="2"/>
</dbReference>
<dbReference type="PANTHER" id="PTHR35936">
    <property type="entry name" value="MEMBRANE-BOUND LYTIC MUREIN TRANSGLYCOSYLASE F"/>
    <property type="match status" value="1"/>
</dbReference>
<evidence type="ECO:0000256" key="2">
    <source>
        <dbReference type="SAM" id="SignalP"/>
    </source>
</evidence>
<dbReference type="RefSeq" id="WP_244784046.1">
    <property type="nucleotide sequence ID" value="NZ_CP091508.1"/>
</dbReference>
<evidence type="ECO:0000313" key="6">
    <source>
        <dbReference type="Proteomes" id="UP000829817"/>
    </source>
</evidence>
<organism evidence="5 6">
    <name type="scientific">Uruburuella testudinis</name>
    <dbReference type="NCBI Taxonomy" id="1282863"/>
    <lineage>
        <taxon>Bacteria</taxon>
        <taxon>Pseudomonadati</taxon>
        <taxon>Pseudomonadota</taxon>
        <taxon>Betaproteobacteria</taxon>
        <taxon>Neisseriales</taxon>
        <taxon>Neisseriaceae</taxon>
        <taxon>Uruburuella</taxon>
    </lineage>
</organism>
<dbReference type="PROSITE" id="PS51257">
    <property type="entry name" value="PROKAR_LIPOPROTEIN"/>
    <property type="match status" value="1"/>
</dbReference>
<dbReference type="SUPFAM" id="SSF53850">
    <property type="entry name" value="Periplasmic binding protein-like II"/>
    <property type="match status" value="1"/>
</dbReference>
<proteinExistence type="predicted"/>
<dbReference type="InterPro" id="IPR001320">
    <property type="entry name" value="Iontro_rcpt_C"/>
</dbReference>
<keyword evidence="1 2" id="KW-0732">Signal</keyword>
<evidence type="ECO:0000313" key="5">
    <source>
        <dbReference type="EMBL" id="UOO80976.1"/>
    </source>
</evidence>
<accession>A0ABY4DWB2</accession>
<dbReference type="EMBL" id="CP091508">
    <property type="protein sequence ID" value="UOO80976.1"/>
    <property type="molecule type" value="Genomic_DNA"/>
</dbReference>
<sequence length="262" mass="27968">MFKKTAVLAAIAAALMLGACSKNDNTAAAPSAEKAYVVATDATYAPFEYQDNGQVVGFSKDILEAIAANQGIKFDFANTPWEGIFATLDKGDSDLVSSSVTITEERKGQMDFSDPYFEASQLIVTNEKGANIQSFADLQNHTASVQTGTTGDLVLQKQQGAGSANIKRFDTMPLALKELLTGGVDASVGDNGVIQNFVNNNPNVKLTTVSDPAFETEHYGFAVRKGRDDDLLAKINAGIAAIKADGTYQKIYDKWFGGEQAK</sequence>
<feature type="domain" description="Ionotropic glutamate receptor C-terminal" evidence="4">
    <location>
        <begin position="35"/>
        <end position="258"/>
    </location>
</feature>
<dbReference type="InterPro" id="IPR001638">
    <property type="entry name" value="Solute-binding_3/MltF_N"/>
</dbReference>
<feature type="chain" id="PRO_5045425206" evidence="2">
    <location>
        <begin position="20"/>
        <end position="262"/>
    </location>
</feature>
<dbReference type="Proteomes" id="UP000829817">
    <property type="component" value="Chromosome"/>
</dbReference>
<dbReference type="CDD" id="cd13624">
    <property type="entry name" value="PBP2_Arg_Lys_His"/>
    <property type="match status" value="1"/>
</dbReference>
<evidence type="ECO:0000256" key="1">
    <source>
        <dbReference type="ARBA" id="ARBA00022729"/>
    </source>
</evidence>
<dbReference type="Pfam" id="PF00497">
    <property type="entry name" value="SBP_bac_3"/>
    <property type="match status" value="1"/>
</dbReference>
<protein>
    <submittedName>
        <fullName evidence="5">Basic amino acid ABC transporter substrate-binding protein</fullName>
    </submittedName>
</protein>
<evidence type="ECO:0000259" key="3">
    <source>
        <dbReference type="SMART" id="SM00062"/>
    </source>
</evidence>
<dbReference type="PANTHER" id="PTHR35936:SF17">
    <property type="entry name" value="ARGININE-BINDING EXTRACELLULAR PROTEIN ARTP"/>
    <property type="match status" value="1"/>
</dbReference>
<feature type="signal peptide" evidence="2">
    <location>
        <begin position="1"/>
        <end position="19"/>
    </location>
</feature>
<dbReference type="SMART" id="SM00062">
    <property type="entry name" value="PBPb"/>
    <property type="match status" value="1"/>
</dbReference>
<gene>
    <name evidence="5" type="ORF">LVJ83_08260</name>
</gene>
<name>A0ABY4DWB2_9NEIS</name>
<dbReference type="SMART" id="SM00079">
    <property type="entry name" value="PBPe"/>
    <property type="match status" value="1"/>
</dbReference>
<keyword evidence="6" id="KW-1185">Reference proteome</keyword>
<reference evidence="5 6" key="1">
    <citation type="journal article" date="2022" name="Res Sq">
        <title>Evolution of multicellular longitudinally dividing oral cavity symbionts (Neisseriaceae).</title>
        <authorList>
            <person name="Nyongesa S."/>
            <person name="Weber P."/>
            <person name="Bernet E."/>
            <person name="Pullido F."/>
            <person name="Nieckarz M."/>
            <person name="Delaby M."/>
            <person name="Nieves C."/>
            <person name="Viehboeck T."/>
            <person name="Krause N."/>
            <person name="Rivera-Millot A."/>
            <person name="Nakamura A."/>
            <person name="Vischer N."/>
            <person name="VanNieuwenhze M."/>
            <person name="Brun Y."/>
            <person name="Cava F."/>
            <person name="Bulgheresi S."/>
            <person name="Veyrier F."/>
        </authorList>
    </citation>
    <scope>NUCLEOTIDE SEQUENCE [LARGE SCALE GENOMIC DNA]</scope>
    <source>
        <strain evidence="5 6">CCUG 63373m</strain>
    </source>
</reference>
<feature type="domain" description="Solute-binding protein family 3/N-terminal" evidence="3">
    <location>
        <begin position="35"/>
        <end position="259"/>
    </location>
</feature>
<evidence type="ECO:0000259" key="4">
    <source>
        <dbReference type="SMART" id="SM00079"/>
    </source>
</evidence>